<accession>A0A0E9UF92</accession>
<reference evidence="1" key="1">
    <citation type="submission" date="2014-11" db="EMBL/GenBank/DDBJ databases">
        <authorList>
            <person name="Amaro Gonzalez C."/>
        </authorList>
    </citation>
    <scope>NUCLEOTIDE SEQUENCE</scope>
</reference>
<sequence>MINSRNYTQSGQVGFSISHFPGNREQVLAARQSASAPRSLPEEGGEKTKLNYISGCFLTFLEFNLGSPAKEYFYVQNPKEKHGV</sequence>
<proteinExistence type="predicted"/>
<name>A0A0E9UF92_ANGAN</name>
<evidence type="ECO:0000313" key="1">
    <source>
        <dbReference type="EMBL" id="JAH64407.1"/>
    </source>
</evidence>
<organism evidence="1">
    <name type="scientific">Anguilla anguilla</name>
    <name type="common">European freshwater eel</name>
    <name type="synonym">Muraena anguilla</name>
    <dbReference type="NCBI Taxonomy" id="7936"/>
    <lineage>
        <taxon>Eukaryota</taxon>
        <taxon>Metazoa</taxon>
        <taxon>Chordata</taxon>
        <taxon>Craniata</taxon>
        <taxon>Vertebrata</taxon>
        <taxon>Euteleostomi</taxon>
        <taxon>Actinopterygii</taxon>
        <taxon>Neopterygii</taxon>
        <taxon>Teleostei</taxon>
        <taxon>Anguilliformes</taxon>
        <taxon>Anguillidae</taxon>
        <taxon>Anguilla</taxon>
    </lineage>
</organism>
<protein>
    <submittedName>
        <fullName evidence="1">Uncharacterized protein</fullName>
    </submittedName>
</protein>
<dbReference type="EMBL" id="GBXM01044170">
    <property type="protein sequence ID" value="JAH64407.1"/>
    <property type="molecule type" value="Transcribed_RNA"/>
</dbReference>
<reference evidence="1" key="2">
    <citation type="journal article" date="2015" name="Fish Shellfish Immunol.">
        <title>Early steps in the European eel (Anguilla anguilla)-Vibrio vulnificus interaction in the gills: Role of the RtxA13 toxin.</title>
        <authorList>
            <person name="Callol A."/>
            <person name="Pajuelo D."/>
            <person name="Ebbesson L."/>
            <person name="Teles M."/>
            <person name="MacKenzie S."/>
            <person name="Amaro C."/>
        </authorList>
    </citation>
    <scope>NUCLEOTIDE SEQUENCE</scope>
</reference>
<dbReference type="AlphaFoldDB" id="A0A0E9UF92"/>